<keyword evidence="3" id="KW-1185">Reference proteome</keyword>
<dbReference type="InterPro" id="IPR000584">
    <property type="entry name" value="VDCC_L_bsu"/>
</dbReference>
<dbReference type="GO" id="GO:0005245">
    <property type="term" value="F:voltage-gated calcium channel activity"/>
    <property type="evidence" value="ECO:0007669"/>
    <property type="project" value="InterPro"/>
</dbReference>
<dbReference type="EMBL" id="KZ345364">
    <property type="protein sequence ID" value="PIO73913.1"/>
    <property type="molecule type" value="Genomic_DNA"/>
</dbReference>
<proteinExistence type="predicted"/>
<feature type="domain" description="Guanylate kinase/L-type calcium channel beta subunit" evidence="1">
    <location>
        <begin position="1"/>
        <end position="151"/>
    </location>
</feature>
<dbReference type="SMART" id="SM00072">
    <property type="entry name" value="GuKc"/>
    <property type="match status" value="1"/>
</dbReference>
<dbReference type="SUPFAM" id="SSF52540">
    <property type="entry name" value="P-loop containing nucleoside triphosphate hydrolases"/>
    <property type="match status" value="1"/>
</dbReference>
<organism evidence="2 3">
    <name type="scientific">Teladorsagia circumcincta</name>
    <name type="common">Brown stomach worm</name>
    <name type="synonym">Ostertagia circumcincta</name>
    <dbReference type="NCBI Taxonomy" id="45464"/>
    <lineage>
        <taxon>Eukaryota</taxon>
        <taxon>Metazoa</taxon>
        <taxon>Ecdysozoa</taxon>
        <taxon>Nematoda</taxon>
        <taxon>Chromadorea</taxon>
        <taxon>Rhabditida</taxon>
        <taxon>Rhabditina</taxon>
        <taxon>Rhabditomorpha</taxon>
        <taxon>Strongyloidea</taxon>
        <taxon>Trichostrongylidae</taxon>
        <taxon>Teladorsagia</taxon>
    </lineage>
</organism>
<name>A0A2G9UUR9_TELCI</name>
<dbReference type="AlphaFoldDB" id="A0A2G9UUR9"/>
<dbReference type="GO" id="GO:0005891">
    <property type="term" value="C:voltage-gated calcium channel complex"/>
    <property type="evidence" value="ECO:0007669"/>
    <property type="project" value="InterPro"/>
</dbReference>
<gene>
    <name evidence="2" type="ORF">TELCIR_04092</name>
</gene>
<dbReference type="PANTHER" id="PTHR11824">
    <property type="entry name" value="VOLTAGE-DEPENDENT CALCIUM CHANNEL BETA SUBUNIT"/>
    <property type="match status" value="1"/>
</dbReference>
<evidence type="ECO:0000313" key="3">
    <source>
        <dbReference type="Proteomes" id="UP000230423"/>
    </source>
</evidence>
<dbReference type="PRINTS" id="PR01626">
    <property type="entry name" value="LCACHANNELB"/>
</dbReference>
<dbReference type="OrthoDB" id="5962384at2759"/>
<dbReference type="InterPro" id="IPR008145">
    <property type="entry name" value="GK/Ca_channel_bsu"/>
</dbReference>
<dbReference type="Proteomes" id="UP000230423">
    <property type="component" value="Unassembled WGS sequence"/>
</dbReference>
<sequence length="329" mass="35839">MRPVVLVGPSLKGYEVTDMMQKAVFDYLKHRFEGRIIITRVTADISLAKRSLLNNPNKRALMERANSRTSNSLAEIQTEIERIFELARSMQLVILDCDTINHPSQLAKTSLAPIHVYIKISSPKELFDVLLDENQLEDACEHLADFLEAYWRATHPPVRSPPRIKRNPMENRGPTQIFTAAQMMQGTGMGGGGMMGSTGGGSMGLQKQPSVTQLGPPMGAPASAPYLTPPAQTMPGRQQPVPSINIQSGPMPMYQSSPAGGSSPMMPPVGMAQRTMPPGPPGMMAQRGGPMPGGPGGRMGPPAMERHGFDEFDDLDMAHGYDHRGSYRY</sequence>
<dbReference type="Gene3D" id="3.40.50.300">
    <property type="entry name" value="P-loop containing nucleotide triphosphate hydrolases"/>
    <property type="match status" value="2"/>
</dbReference>
<evidence type="ECO:0000313" key="2">
    <source>
        <dbReference type="EMBL" id="PIO73913.1"/>
    </source>
</evidence>
<dbReference type="Pfam" id="PF00625">
    <property type="entry name" value="Guanylate_kin"/>
    <property type="match status" value="1"/>
</dbReference>
<protein>
    <submittedName>
        <fullName evidence="2">Dihydropyridine sensitive L-type calcium channel</fullName>
    </submittedName>
</protein>
<accession>A0A2G9UUR9</accession>
<dbReference type="InterPro" id="IPR027417">
    <property type="entry name" value="P-loop_NTPase"/>
</dbReference>
<evidence type="ECO:0000259" key="1">
    <source>
        <dbReference type="SMART" id="SM00072"/>
    </source>
</evidence>
<reference evidence="2 3" key="1">
    <citation type="submission" date="2015-09" db="EMBL/GenBank/DDBJ databases">
        <title>Draft genome of the parasitic nematode Teladorsagia circumcincta isolate WARC Sus (inbred).</title>
        <authorList>
            <person name="Mitreva M."/>
        </authorList>
    </citation>
    <scope>NUCLEOTIDE SEQUENCE [LARGE SCALE GENOMIC DNA]</scope>
    <source>
        <strain evidence="2 3">S</strain>
    </source>
</reference>